<keyword evidence="3" id="KW-1185">Reference proteome</keyword>
<proteinExistence type="predicted"/>
<reference evidence="2 3" key="1">
    <citation type="journal article" date="2015" name="Plant Cell">
        <title>Oil accumulation by the oleaginous diatom Fistulifera solaris as revealed by the genome and transcriptome.</title>
        <authorList>
            <person name="Tanaka T."/>
            <person name="Maeda Y."/>
            <person name="Veluchamy A."/>
            <person name="Tanaka M."/>
            <person name="Abida H."/>
            <person name="Marechal E."/>
            <person name="Bowler C."/>
            <person name="Muto M."/>
            <person name="Sunaga Y."/>
            <person name="Tanaka M."/>
            <person name="Yoshino T."/>
            <person name="Taniguchi T."/>
            <person name="Fukuda Y."/>
            <person name="Nemoto M."/>
            <person name="Matsumoto M."/>
            <person name="Wong P.S."/>
            <person name="Aburatani S."/>
            <person name="Fujibuchi W."/>
        </authorList>
    </citation>
    <scope>NUCLEOTIDE SEQUENCE [LARGE SCALE GENOMIC DNA]</scope>
    <source>
        <strain evidence="2 3">JPCC DA0580</strain>
    </source>
</reference>
<evidence type="ECO:0000313" key="3">
    <source>
        <dbReference type="Proteomes" id="UP000198406"/>
    </source>
</evidence>
<accession>A0A1Z5JAB5</accession>
<evidence type="ECO:0000256" key="1">
    <source>
        <dbReference type="SAM" id="MobiDB-lite"/>
    </source>
</evidence>
<gene>
    <name evidence="2" type="ORF">FisN_2Lh455</name>
</gene>
<feature type="compositionally biased region" description="Basic and acidic residues" evidence="1">
    <location>
        <begin position="21"/>
        <end position="32"/>
    </location>
</feature>
<comment type="caution">
    <text evidence="2">The sequence shown here is derived from an EMBL/GenBank/DDBJ whole genome shotgun (WGS) entry which is preliminary data.</text>
</comment>
<dbReference type="InParanoid" id="A0A1Z5JAB5"/>
<name>A0A1Z5JAB5_FISSO</name>
<feature type="region of interest" description="Disordered" evidence="1">
    <location>
        <begin position="232"/>
        <end position="263"/>
    </location>
</feature>
<evidence type="ECO:0000313" key="2">
    <source>
        <dbReference type="EMBL" id="GAX10925.1"/>
    </source>
</evidence>
<dbReference type="AlphaFoldDB" id="A0A1Z5JAB5"/>
<sequence length="263" mass="28748">MNQVKVNPTSTPRETPAMLDVSKDPSDLKRTIESSSTMNSGNPRNGKSVLTRSTVNLKSKALQGIVGTLAEKPEDHRDHDAMMFKLENSGAIDFPIVSSEAINTSAYASEVNHDANNCIANSYPTQRDSESSHLSMKCPLMPKLLFSEGSEGKKDHVAPAFGPRRSVLPSLDLFSLPEDDSDFDPAFNEQQPENLYYNFDPFSEQTTHAPVLPEVPSSLAAFYFNYSRGLHRSSNSRGAGVSSPTSVLEMKDGSMNAPEQSML</sequence>
<protein>
    <submittedName>
        <fullName evidence="2">Uncharacterized protein</fullName>
    </submittedName>
</protein>
<organism evidence="2 3">
    <name type="scientific">Fistulifera solaris</name>
    <name type="common">Oleaginous diatom</name>
    <dbReference type="NCBI Taxonomy" id="1519565"/>
    <lineage>
        <taxon>Eukaryota</taxon>
        <taxon>Sar</taxon>
        <taxon>Stramenopiles</taxon>
        <taxon>Ochrophyta</taxon>
        <taxon>Bacillariophyta</taxon>
        <taxon>Bacillariophyceae</taxon>
        <taxon>Bacillariophycidae</taxon>
        <taxon>Naviculales</taxon>
        <taxon>Naviculaceae</taxon>
        <taxon>Fistulifera</taxon>
    </lineage>
</organism>
<dbReference type="Proteomes" id="UP000198406">
    <property type="component" value="Unassembled WGS sequence"/>
</dbReference>
<dbReference type="EMBL" id="BDSP01000032">
    <property type="protein sequence ID" value="GAX10925.1"/>
    <property type="molecule type" value="Genomic_DNA"/>
</dbReference>
<feature type="region of interest" description="Disordered" evidence="1">
    <location>
        <begin position="1"/>
        <end position="49"/>
    </location>
</feature>
<feature type="compositionally biased region" description="Polar residues" evidence="1">
    <location>
        <begin position="33"/>
        <end position="49"/>
    </location>
</feature>
<feature type="compositionally biased region" description="Polar residues" evidence="1">
    <location>
        <begin position="1"/>
        <end position="13"/>
    </location>
</feature>
<feature type="compositionally biased region" description="Polar residues" evidence="1">
    <location>
        <begin position="232"/>
        <end position="246"/>
    </location>
</feature>